<sequence length="450" mass="49095">MSCRSRLHKLRDFGWKRTRMAEEEQNQRCSNSSSGGCGSGGGRSSKKLKQKKIPQRGLGVAQLEKIRLQEQQKKDAAVAANAILSSPPTISPNSSSFLSVPLPNYHHNQSSSFVPLAPPSPTATHLSPPNSLLRPSASVPSVDVLHSNTVPLANSTTCGGFETGWPSIPVLGHGNGPKLWNWDYNIEGESKKLDPRSVFRANLPYETNPIWPLPNLMQRAQQYQQSSSSLVNFSSATSSSSVLKFQMEPPSNQSYYGNYTPLWPEEEKMVGMKRPYPFSLDNPPGPSFNCKFPSFATPITRSDESTSCGNGGTYNFDPGNPIFREAPSCSAPMSEPNLKDLKENGFYNGDFLTLAPPTTISPHLSSKFKHPLAYSASHNHKFSEFESLPYQGSAEDPILLPVPSGLIQPQPFYSFFLPAARAQTGQATTTSTINNGNGEVGESVDLNLKL</sequence>
<evidence type="ECO:0000256" key="4">
    <source>
        <dbReference type="SAM" id="MobiDB-lite"/>
    </source>
</evidence>
<keyword evidence="3" id="KW-0804">Transcription</keyword>
<dbReference type="AlphaFoldDB" id="A0AAP0R5P7"/>
<keyword evidence="1" id="KW-0678">Repressor</keyword>
<comment type="caution">
    <text evidence="5">The sequence shown here is derived from an EMBL/GenBank/DDBJ whole genome shotgun (WGS) entry which is preliminary data.</text>
</comment>
<dbReference type="InterPro" id="IPR014855">
    <property type="entry name" value="NOZZLE"/>
</dbReference>
<dbReference type="PANTHER" id="PTHR33388:SF1">
    <property type="entry name" value="PROTEIN SPEAR2"/>
    <property type="match status" value="1"/>
</dbReference>
<dbReference type="GO" id="GO:0003700">
    <property type="term" value="F:DNA-binding transcription factor activity"/>
    <property type="evidence" value="ECO:0007669"/>
    <property type="project" value="InterPro"/>
</dbReference>
<reference evidence="5 6" key="1">
    <citation type="journal article" date="2024" name="Plant J.">
        <title>Genome sequences and population genomics reveal climatic adaptation and genomic divergence between two closely related sweetgum species.</title>
        <authorList>
            <person name="Xu W.Q."/>
            <person name="Ren C.Q."/>
            <person name="Zhang X.Y."/>
            <person name="Comes H.P."/>
            <person name="Liu X.H."/>
            <person name="Li Y.G."/>
            <person name="Kettle C.J."/>
            <person name="Jalonen R."/>
            <person name="Gaisberger H."/>
            <person name="Ma Y.Z."/>
            <person name="Qiu Y.X."/>
        </authorList>
    </citation>
    <scope>NUCLEOTIDE SEQUENCE [LARGE SCALE GENOMIC DNA]</scope>
    <source>
        <strain evidence="5">Hangzhou</strain>
    </source>
</reference>
<dbReference type="EMBL" id="JBBPBK010000015">
    <property type="protein sequence ID" value="KAK9269039.1"/>
    <property type="molecule type" value="Genomic_DNA"/>
</dbReference>
<keyword evidence="6" id="KW-1185">Reference proteome</keyword>
<evidence type="ECO:0000256" key="1">
    <source>
        <dbReference type="ARBA" id="ARBA00022491"/>
    </source>
</evidence>
<name>A0AAP0R5P7_LIQFO</name>
<evidence type="ECO:0000256" key="2">
    <source>
        <dbReference type="ARBA" id="ARBA00023015"/>
    </source>
</evidence>
<proteinExistence type="predicted"/>
<dbReference type="PANTHER" id="PTHR33388">
    <property type="entry name" value="OS01G0212500 PROTEIN"/>
    <property type="match status" value="1"/>
</dbReference>
<organism evidence="5 6">
    <name type="scientific">Liquidambar formosana</name>
    <name type="common">Formosan gum</name>
    <dbReference type="NCBI Taxonomy" id="63359"/>
    <lineage>
        <taxon>Eukaryota</taxon>
        <taxon>Viridiplantae</taxon>
        <taxon>Streptophyta</taxon>
        <taxon>Embryophyta</taxon>
        <taxon>Tracheophyta</taxon>
        <taxon>Spermatophyta</taxon>
        <taxon>Magnoliopsida</taxon>
        <taxon>eudicotyledons</taxon>
        <taxon>Gunneridae</taxon>
        <taxon>Pentapetalae</taxon>
        <taxon>Saxifragales</taxon>
        <taxon>Altingiaceae</taxon>
        <taxon>Liquidambar</taxon>
    </lineage>
</organism>
<keyword evidence="2" id="KW-0805">Transcription regulation</keyword>
<dbReference type="InterPro" id="IPR040356">
    <property type="entry name" value="SPEAR"/>
</dbReference>
<feature type="region of interest" description="Disordered" evidence="4">
    <location>
        <begin position="21"/>
        <end position="57"/>
    </location>
</feature>
<evidence type="ECO:0000313" key="6">
    <source>
        <dbReference type="Proteomes" id="UP001415857"/>
    </source>
</evidence>
<evidence type="ECO:0000313" key="5">
    <source>
        <dbReference type="EMBL" id="KAK9269039.1"/>
    </source>
</evidence>
<gene>
    <name evidence="5" type="ORF">L1049_000807</name>
</gene>
<protein>
    <submittedName>
        <fullName evidence="5">Uncharacterized protein</fullName>
    </submittedName>
</protein>
<dbReference type="Pfam" id="PF08744">
    <property type="entry name" value="NOZZLE"/>
    <property type="match status" value="1"/>
</dbReference>
<evidence type="ECO:0000256" key="3">
    <source>
        <dbReference type="ARBA" id="ARBA00023163"/>
    </source>
</evidence>
<accession>A0AAP0R5P7</accession>
<feature type="compositionally biased region" description="Basic residues" evidence="4">
    <location>
        <begin position="44"/>
        <end position="54"/>
    </location>
</feature>
<dbReference type="Proteomes" id="UP001415857">
    <property type="component" value="Unassembled WGS sequence"/>
</dbReference>